<feature type="region of interest" description="Disordered" evidence="7">
    <location>
        <begin position="644"/>
        <end position="665"/>
    </location>
</feature>
<evidence type="ECO:0000256" key="6">
    <source>
        <dbReference type="ARBA" id="ARBA00022807"/>
    </source>
</evidence>
<feature type="region of interest" description="Disordered" evidence="7">
    <location>
        <begin position="1009"/>
        <end position="1032"/>
    </location>
</feature>
<feature type="region of interest" description="Disordered" evidence="7">
    <location>
        <begin position="702"/>
        <end position="815"/>
    </location>
</feature>
<feature type="compositionally biased region" description="Low complexity" evidence="7">
    <location>
        <begin position="791"/>
        <end position="800"/>
    </location>
</feature>
<dbReference type="EMBL" id="MU853227">
    <property type="protein sequence ID" value="KAK4124463.1"/>
    <property type="molecule type" value="Genomic_DNA"/>
</dbReference>
<dbReference type="PANTHER" id="PTHR43982:SF6">
    <property type="entry name" value="UBIQUITIN CARBOXYL-TERMINAL HYDROLASE 2-RELATED"/>
    <property type="match status" value="1"/>
</dbReference>
<dbReference type="InterPro" id="IPR028889">
    <property type="entry name" value="USP"/>
</dbReference>
<dbReference type="GO" id="GO:0004843">
    <property type="term" value="F:cysteine-type deubiquitinase activity"/>
    <property type="evidence" value="ECO:0007669"/>
    <property type="project" value="UniProtKB-EC"/>
</dbReference>
<accession>A0AAN6Z4F1</accession>
<comment type="caution">
    <text evidence="9">The sequence shown here is derived from an EMBL/GenBank/DDBJ whole genome shotgun (WGS) entry which is preliminary data.</text>
</comment>
<organism evidence="9 10">
    <name type="scientific">Parathielavia appendiculata</name>
    <dbReference type="NCBI Taxonomy" id="2587402"/>
    <lineage>
        <taxon>Eukaryota</taxon>
        <taxon>Fungi</taxon>
        <taxon>Dikarya</taxon>
        <taxon>Ascomycota</taxon>
        <taxon>Pezizomycotina</taxon>
        <taxon>Sordariomycetes</taxon>
        <taxon>Sordariomycetidae</taxon>
        <taxon>Sordariales</taxon>
        <taxon>Chaetomiaceae</taxon>
        <taxon>Parathielavia</taxon>
    </lineage>
</organism>
<gene>
    <name evidence="9" type="ORF">N657DRAFT_392698</name>
</gene>
<dbReference type="Proteomes" id="UP001302602">
    <property type="component" value="Unassembled WGS sequence"/>
</dbReference>
<dbReference type="InterPro" id="IPR018200">
    <property type="entry name" value="USP_CS"/>
</dbReference>
<dbReference type="InterPro" id="IPR025305">
    <property type="entry name" value="UCH_repeat_domain"/>
</dbReference>
<evidence type="ECO:0000256" key="7">
    <source>
        <dbReference type="SAM" id="MobiDB-lite"/>
    </source>
</evidence>
<dbReference type="InterPro" id="IPR044635">
    <property type="entry name" value="UBP14-like"/>
</dbReference>
<evidence type="ECO:0000256" key="5">
    <source>
        <dbReference type="ARBA" id="ARBA00022801"/>
    </source>
</evidence>
<dbReference type="PROSITE" id="PS00973">
    <property type="entry name" value="USP_2"/>
    <property type="match status" value="1"/>
</dbReference>
<reference evidence="9" key="2">
    <citation type="submission" date="2023-05" db="EMBL/GenBank/DDBJ databases">
        <authorList>
            <consortium name="Lawrence Berkeley National Laboratory"/>
            <person name="Steindorff A."/>
            <person name="Hensen N."/>
            <person name="Bonometti L."/>
            <person name="Westerberg I."/>
            <person name="Brannstrom I.O."/>
            <person name="Guillou S."/>
            <person name="Cros-Aarteil S."/>
            <person name="Calhoun S."/>
            <person name="Haridas S."/>
            <person name="Kuo A."/>
            <person name="Mondo S."/>
            <person name="Pangilinan J."/>
            <person name="Riley R."/>
            <person name="Labutti K."/>
            <person name="Andreopoulos B."/>
            <person name="Lipzen A."/>
            <person name="Chen C."/>
            <person name="Yanf M."/>
            <person name="Daum C."/>
            <person name="Ng V."/>
            <person name="Clum A."/>
            <person name="Ohm R."/>
            <person name="Martin F."/>
            <person name="Silar P."/>
            <person name="Natvig D."/>
            <person name="Lalanne C."/>
            <person name="Gautier V."/>
            <person name="Ament-Velasquez S.L."/>
            <person name="Kruys A."/>
            <person name="Hutchinson M.I."/>
            <person name="Powell A.J."/>
            <person name="Barry K."/>
            <person name="Miller A.N."/>
            <person name="Grigoriev I.V."/>
            <person name="Debuchy R."/>
            <person name="Gladieux P."/>
            <person name="Thoren M.H."/>
            <person name="Johannesson H."/>
        </authorList>
    </citation>
    <scope>NUCLEOTIDE SEQUENCE</scope>
    <source>
        <strain evidence="9">CBS 731.68</strain>
    </source>
</reference>
<feature type="region of interest" description="Disordered" evidence="7">
    <location>
        <begin position="1087"/>
        <end position="1106"/>
    </location>
</feature>
<dbReference type="SUPFAM" id="SSF54001">
    <property type="entry name" value="Cysteine proteinases"/>
    <property type="match status" value="1"/>
</dbReference>
<protein>
    <recommendedName>
        <fullName evidence="2">ubiquitinyl hydrolase 1</fullName>
        <ecNumber evidence="2">3.4.19.12</ecNumber>
    </recommendedName>
</protein>
<dbReference type="PANTHER" id="PTHR43982">
    <property type="entry name" value="UBIQUITIN CARBOXYL-TERMINAL HYDROLASE"/>
    <property type="match status" value="1"/>
</dbReference>
<feature type="compositionally biased region" description="Polar residues" evidence="7">
    <location>
        <begin position="644"/>
        <end position="659"/>
    </location>
</feature>
<evidence type="ECO:0000256" key="1">
    <source>
        <dbReference type="ARBA" id="ARBA00000707"/>
    </source>
</evidence>
<dbReference type="EC" id="3.4.19.12" evidence="2"/>
<dbReference type="RefSeq" id="XP_062648234.1">
    <property type="nucleotide sequence ID" value="XM_062787159.1"/>
</dbReference>
<dbReference type="Gene3D" id="3.90.70.10">
    <property type="entry name" value="Cysteine proteinases"/>
    <property type="match status" value="2"/>
</dbReference>
<dbReference type="CDD" id="cd02666">
    <property type="entry name" value="Peptidase_C19J"/>
    <property type="match status" value="1"/>
</dbReference>
<feature type="domain" description="USP" evidence="8">
    <location>
        <begin position="597"/>
        <end position="1211"/>
    </location>
</feature>
<evidence type="ECO:0000256" key="4">
    <source>
        <dbReference type="ARBA" id="ARBA00022786"/>
    </source>
</evidence>
<feature type="compositionally biased region" description="Polar residues" evidence="7">
    <location>
        <begin position="716"/>
        <end position="726"/>
    </location>
</feature>
<keyword evidence="10" id="KW-1185">Reference proteome</keyword>
<dbReference type="Pfam" id="PF13446">
    <property type="entry name" value="RPT"/>
    <property type="match status" value="1"/>
</dbReference>
<evidence type="ECO:0000259" key="8">
    <source>
        <dbReference type="PROSITE" id="PS50235"/>
    </source>
</evidence>
<dbReference type="GO" id="GO:0070628">
    <property type="term" value="F:proteasome binding"/>
    <property type="evidence" value="ECO:0007669"/>
    <property type="project" value="TreeGrafter"/>
</dbReference>
<evidence type="ECO:0000256" key="3">
    <source>
        <dbReference type="ARBA" id="ARBA00022670"/>
    </source>
</evidence>
<feature type="compositionally biased region" description="Low complexity" evidence="7">
    <location>
        <begin position="1094"/>
        <end position="1104"/>
    </location>
</feature>
<dbReference type="InterPro" id="IPR001394">
    <property type="entry name" value="Peptidase_C19_UCH"/>
</dbReference>
<evidence type="ECO:0000313" key="10">
    <source>
        <dbReference type="Proteomes" id="UP001302602"/>
    </source>
</evidence>
<keyword evidence="5" id="KW-0378">Hydrolase</keyword>
<dbReference type="InterPro" id="IPR038765">
    <property type="entry name" value="Papain-like_cys_pep_sf"/>
</dbReference>
<dbReference type="Pfam" id="PF00443">
    <property type="entry name" value="UCH"/>
    <property type="match status" value="1"/>
</dbReference>
<evidence type="ECO:0000256" key="2">
    <source>
        <dbReference type="ARBA" id="ARBA00012759"/>
    </source>
</evidence>
<keyword evidence="4" id="KW-0833">Ubl conjugation pathway</keyword>
<name>A0AAN6Z4F1_9PEZI</name>
<dbReference type="GO" id="GO:0061136">
    <property type="term" value="P:regulation of proteasomal protein catabolic process"/>
    <property type="evidence" value="ECO:0007669"/>
    <property type="project" value="TreeGrafter"/>
</dbReference>
<feature type="compositionally biased region" description="Low complexity" evidence="7">
    <location>
        <begin position="759"/>
        <end position="768"/>
    </location>
</feature>
<sequence>MAKATELGQPEKGGRLASRLVHDWLSGRPVADKEWRGQMDPALFQSEPPTECPPLRVFPPRPDAGHDHDLVIIPSQSYDDAHDPEGQGRSLLSCMCRYCRYHFVFHVIPSVREDATAHLQHHFRVQDTSWHHFEDSEVPEPCKQNPPHGQIQYACTVCGIAVHLDISSPRLKPMWIKMITDDNRIKESLRLAKERDPTRYADITPEKETLFRTSALGTLHQYLKNITDDDGKGPRKKISRRNKTFQVQFGRDCDHIFRYLGFEEWTDEVTGESYMLPPRLQPQEGKTPVVSLRAFFEDVRSEVQSLLDDKPPLNGQPVVKPISSARDQLEKALGCDRSHRSLSTLSISSSELPHFTTLGAPIDADDPLLKFAYIRQVETDSERAQAYLEALGTLAGRRSEDLQLFVFNQQEVMSPSQKREAAPGAADANPVDRAYAHFGLTKHYPQDPEYIIRVYRTYREQSPAQKADHRVALLEIGKDQDSQEIRDEVFGKPMKISEACQFLGVEPEWPMDSIAVTAQSLSSGKDLDYVDLILLALNTISNHLPADDPNRSAFEGVVAELRFGRLSQFTSSGDDHAGDTVSDPMRSHEAVDFDLPVGLGNLRNTCYLNSILQYFYSVNAVRNLAINTNLPSLEPTEANLGNILRTTTSNNSDGLSQSPPDLETGRAFVGHEFTRELSTLFRELDATGDSSIRPRQRLANAALLRPEKLRHRSADSEATQGASSNDAPPLPPRAAEGSISEAPGASTDVPMVDVERTETASSASSQQTLVNQPEGGGGPVTASEDRCGDKATAAAEAFPTEPTPSNPTVGGATHGGVKMSKLTVEELAAELDKPNVGSDQMDVDEVMGNAIDHLRAAFKVSSIGKYDAAPDPIEQAFFSTFIDNRKKIGEPDWNRTRRSDRWVTAYPAQSGTRDLYDALANSFDLEPLPGDLLSFTTIERPAPHFHICIQRSDGVRKNSNPITIPETLYLDRFMHIADTQSVLFKARKRKWDIKARLNELANPAAKEALETAKAESQVAGRSSNPGTRNDDLTEEEVDGFLVIGGLGFQAQVPSSMADVATGQSKSDGTGFSEELKQLLSKYNIEGPDIPQRGAAEPPATALEPAPAPPADLGGFWERFVAEENEERERLTAERDSLFGDAHSVAYRLHAVVCHAGSTASAGHYWVWIHDFERGVWRKYNDATVTVHPSGEQVLGELNSKGEPYYLAYVKADEVNELVSIPRRQPRPQQVLPPVPPRPERTSQDTVMADAGPREDMVASVEHLEDVEMEPPPYNIL</sequence>
<comment type="catalytic activity">
    <reaction evidence="1">
        <text>Thiol-dependent hydrolysis of ester, thioester, amide, peptide and isopeptide bonds formed by the C-terminal Gly of ubiquitin (a 76-residue protein attached to proteins as an intracellular targeting signal).</text>
        <dbReference type="EC" id="3.4.19.12"/>
    </reaction>
</comment>
<dbReference type="GO" id="GO:0016579">
    <property type="term" value="P:protein deubiquitination"/>
    <property type="evidence" value="ECO:0007669"/>
    <property type="project" value="InterPro"/>
</dbReference>
<dbReference type="AlphaFoldDB" id="A0AAN6Z4F1"/>
<proteinExistence type="predicted"/>
<feature type="region of interest" description="Disordered" evidence="7">
    <location>
        <begin position="1221"/>
        <end position="1252"/>
    </location>
</feature>
<dbReference type="GeneID" id="87823929"/>
<keyword evidence="3" id="KW-0645">Protease</keyword>
<evidence type="ECO:0000313" key="9">
    <source>
        <dbReference type="EMBL" id="KAK4124463.1"/>
    </source>
</evidence>
<keyword evidence="6" id="KW-0788">Thiol protease</keyword>
<dbReference type="GO" id="GO:0043161">
    <property type="term" value="P:proteasome-mediated ubiquitin-dependent protein catabolic process"/>
    <property type="evidence" value="ECO:0007669"/>
    <property type="project" value="InterPro"/>
</dbReference>
<dbReference type="PROSITE" id="PS50235">
    <property type="entry name" value="USP_3"/>
    <property type="match status" value="1"/>
</dbReference>
<reference evidence="9" key="1">
    <citation type="journal article" date="2023" name="Mol. Phylogenet. Evol.">
        <title>Genome-scale phylogeny and comparative genomics of the fungal order Sordariales.</title>
        <authorList>
            <person name="Hensen N."/>
            <person name="Bonometti L."/>
            <person name="Westerberg I."/>
            <person name="Brannstrom I.O."/>
            <person name="Guillou S."/>
            <person name="Cros-Aarteil S."/>
            <person name="Calhoun S."/>
            <person name="Haridas S."/>
            <person name="Kuo A."/>
            <person name="Mondo S."/>
            <person name="Pangilinan J."/>
            <person name="Riley R."/>
            <person name="LaButti K."/>
            <person name="Andreopoulos B."/>
            <person name="Lipzen A."/>
            <person name="Chen C."/>
            <person name="Yan M."/>
            <person name="Daum C."/>
            <person name="Ng V."/>
            <person name="Clum A."/>
            <person name="Steindorff A."/>
            <person name="Ohm R.A."/>
            <person name="Martin F."/>
            <person name="Silar P."/>
            <person name="Natvig D.O."/>
            <person name="Lalanne C."/>
            <person name="Gautier V."/>
            <person name="Ament-Velasquez S.L."/>
            <person name="Kruys A."/>
            <person name="Hutchinson M.I."/>
            <person name="Powell A.J."/>
            <person name="Barry K."/>
            <person name="Miller A.N."/>
            <person name="Grigoriev I.V."/>
            <person name="Debuchy R."/>
            <person name="Gladieux P."/>
            <person name="Hiltunen Thoren M."/>
            <person name="Johannesson H."/>
        </authorList>
    </citation>
    <scope>NUCLEOTIDE SEQUENCE</scope>
    <source>
        <strain evidence="9">CBS 731.68</strain>
    </source>
</reference>